<proteinExistence type="predicted"/>
<name>A0ACD5XPQ4_AVESA</name>
<sequence length="384" mass="42505">MPHPASSCRHPAPPPRLLEASHGPRPTASPECSAAPPERRRRRPPDVPCPHEAATPPPPEARRNQETRLTKQARMVNFVQVLRDHFVDRLGKSAGLRQHAIAVDDAGTVINFWVPKHRKAPDQEKQKHVVVLVHGFAGDGMMTWGFQVGALAKRGYHVYVPDLVHFGGSTSPSPDRSVAFQARCIAAGLAQLGVVGRCTVVGFSYGGLVAFEMAAAFPVLVRAVVVSGAVVSYTASMNDAVLRRFGVASITDLMLPDTLRGVARLLTTAFYKEPWLPRRLLKDFQKVMFSNRKERGEMLEDMIVKDKAALPVPVFQQNILLLWAENDNFFPLEMGKRLKEDLGEKATLRSIRKAGHLAHLERPCVYNRSLKKFLDQVDALPSSN</sequence>
<organism evidence="1 2">
    <name type="scientific">Avena sativa</name>
    <name type="common">Oat</name>
    <dbReference type="NCBI Taxonomy" id="4498"/>
    <lineage>
        <taxon>Eukaryota</taxon>
        <taxon>Viridiplantae</taxon>
        <taxon>Streptophyta</taxon>
        <taxon>Embryophyta</taxon>
        <taxon>Tracheophyta</taxon>
        <taxon>Spermatophyta</taxon>
        <taxon>Magnoliopsida</taxon>
        <taxon>Liliopsida</taxon>
        <taxon>Poales</taxon>
        <taxon>Poaceae</taxon>
        <taxon>BOP clade</taxon>
        <taxon>Pooideae</taxon>
        <taxon>Poodae</taxon>
        <taxon>Poeae</taxon>
        <taxon>Poeae Chloroplast Group 1 (Aveneae type)</taxon>
        <taxon>Aveninae</taxon>
        <taxon>Avena</taxon>
    </lineage>
</organism>
<protein>
    <submittedName>
        <fullName evidence="1">Uncharacterized protein</fullName>
    </submittedName>
</protein>
<evidence type="ECO:0000313" key="1">
    <source>
        <dbReference type="EnsemblPlants" id="AVESA.00010b.r2.5AG0860370.1.CDS"/>
    </source>
</evidence>
<evidence type="ECO:0000313" key="2">
    <source>
        <dbReference type="Proteomes" id="UP001732700"/>
    </source>
</evidence>
<dbReference type="Proteomes" id="UP001732700">
    <property type="component" value="Chromosome 5A"/>
</dbReference>
<keyword evidence="2" id="KW-1185">Reference proteome</keyword>
<reference evidence="1" key="2">
    <citation type="submission" date="2025-09" db="UniProtKB">
        <authorList>
            <consortium name="EnsemblPlants"/>
        </authorList>
    </citation>
    <scope>IDENTIFICATION</scope>
</reference>
<dbReference type="EnsemblPlants" id="AVESA.00010b.r2.5AG0860370.1">
    <property type="protein sequence ID" value="AVESA.00010b.r2.5AG0860370.1.CDS"/>
    <property type="gene ID" value="AVESA.00010b.r2.5AG0860370"/>
</dbReference>
<reference evidence="1" key="1">
    <citation type="submission" date="2021-05" db="EMBL/GenBank/DDBJ databases">
        <authorList>
            <person name="Scholz U."/>
            <person name="Mascher M."/>
            <person name="Fiebig A."/>
        </authorList>
    </citation>
    <scope>NUCLEOTIDE SEQUENCE [LARGE SCALE GENOMIC DNA]</scope>
</reference>
<accession>A0ACD5XPQ4</accession>